<feature type="domain" description="Beta-galactosidase C-terminal" evidence="13">
    <location>
        <begin position="607"/>
        <end position="652"/>
    </location>
</feature>
<evidence type="ECO:0000256" key="9">
    <source>
        <dbReference type="PIRSR" id="PIRSR001084-1"/>
    </source>
</evidence>
<evidence type="ECO:0000256" key="7">
    <source>
        <dbReference type="ARBA" id="ARBA00023295"/>
    </source>
</evidence>
<dbReference type="Gene3D" id="2.60.40.1180">
    <property type="entry name" value="Golgi alpha-mannosidase II"/>
    <property type="match status" value="1"/>
</dbReference>
<evidence type="ECO:0000259" key="11">
    <source>
        <dbReference type="Pfam" id="PF02449"/>
    </source>
</evidence>
<evidence type="ECO:0000256" key="5">
    <source>
        <dbReference type="ARBA" id="ARBA00022801"/>
    </source>
</evidence>
<dbReference type="AlphaFoldDB" id="A0A6I6L7J6"/>
<dbReference type="Proteomes" id="UP000428803">
    <property type="component" value="Chromosome"/>
</dbReference>
<evidence type="ECO:0000256" key="2">
    <source>
        <dbReference type="ARBA" id="ARBA00005940"/>
    </source>
</evidence>
<feature type="domain" description="Beta-galactosidase trimerisation" evidence="12">
    <location>
        <begin position="405"/>
        <end position="598"/>
    </location>
</feature>
<feature type="active site" description="Proton donor" evidence="9">
    <location>
        <position position="142"/>
    </location>
</feature>
<dbReference type="GO" id="GO:0009341">
    <property type="term" value="C:beta-galactosidase complex"/>
    <property type="evidence" value="ECO:0007669"/>
    <property type="project" value="InterPro"/>
</dbReference>
<keyword evidence="15" id="KW-1185">Reference proteome</keyword>
<dbReference type="GO" id="GO:0004565">
    <property type="term" value="F:beta-galactosidase activity"/>
    <property type="evidence" value="ECO:0007669"/>
    <property type="project" value="UniProtKB-EC"/>
</dbReference>
<dbReference type="PIRSF" id="PIRSF001084">
    <property type="entry name" value="B-galactosidase"/>
    <property type="match status" value="1"/>
</dbReference>
<dbReference type="Pfam" id="PF08533">
    <property type="entry name" value="Glyco_hydro_42C"/>
    <property type="match status" value="1"/>
</dbReference>
<dbReference type="InterPro" id="IPR013780">
    <property type="entry name" value="Glyco_hydro_b"/>
</dbReference>
<dbReference type="OrthoDB" id="9800974at2"/>
<proteinExistence type="inferred from homology"/>
<accession>A0A6I6L7J6</accession>
<comment type="similarity">
    <text evidence="2 8">Belongs to the glycosyl hydrolase 42 family.</text>
</comment>
<feature type="binding site" evidence="10">
    <location>
        <position position="103"/>
    </location>
    <ligand>
        <name>substrate</name>
    </ligand>
</feature>
<evidence type="ECO:0000256" key="10">
    <source>
        <dbReference type="PIRSR" id="PIRSR001084-2"/>
    </source>
</evidence>
<evidence type="ECO:0000313" key="14">
    <source>
        <dbReference type="EMBL" id="QGY82300.1"/>
    </source>
</evidence>
<dbReference type="RefSeq" id="WP_158903408.1">
    <property type="nucleotide sequence ID" value="NZ_CP035733.1"/>
</dbReference>
<evidence type="ECO:0000313" key="15">
    <source>
        <dbReference type="Proteomes" id="UP000428803"/>
    </source>
</evidence>
<feature type="active site" description="Nucleophile" evidence="9">
    <location>
        <position position="317"/>
    </location>
</feature>
<evidence type="ECO:0000256" key="4">
    <source>
        <dbReference type="ARBA" id="ARBA00022723"/>
    </source>
</evidence>
<dbReference type="CDD" id="cd03143">
    <property type="entry name" value="A4_beta-galactosidase_middle_domain"/>
    <property type="match status" value="1"/>
</dbReference>
<evidence type="ECO:0000256" key="3">
    <source>
        <dbReference type="ARBA" id="ARBA00012756"/>
    </source>
</evidence>
<reference evidence="15" key="1">
    <citation type="submission" date="2019-01" db="EMBL/GenBank/DDBJ databases">
        <title>Sphingorhabdus lacus sp.nov., isolated from an oligotrophic freshwater lake.</title>
        <authorList>
            <person name="Park M."/>
        </authorList>
    </citation>
    <scope>NUCLEOTIDE SEQUENCE [LARGE SCALE GENOMIC DNA]</scope>
    <source>
        <strain evidence="15">IMCC1753</strain>
    </source>
</reference>
<dbReference type="EC" id="3.2.1.23" evidence="3 8"/>
<protein>
    <recommendedName>
        <fullName evidence="3 8">Beta-galactosidase</fullName>
        <shortName evidence="8">Beta-gal</shortName>
        <ecNumber evidence="3 8">3.2.1.23</ecNumber>
    </recommendedName>
</protein>
<gene>
    <name evidence="14" type="ORF">EUU25_12890</name>
</gene>
<dbReference type="Gene3D" id="3.40.50.880">
    <property type="match status" value="1"/>
</dbReference>
<dbReference type="Pfam" id="PF08532">
    <property type="entry name" value="Glyco_hydro_42M"/>
    <property type="match status" value="1"/>
</dbReference>
<dbReference type="InterPro" id="IPR013529">
    <property type="entry name" value="Glyco_hydro_42_N"/>
</dbReference>
<keyword evidence="4" id="KW-0479">Metal-binding</keyword>
<dbReference type="SUPFAM" id="SSF51445">
    <property type="entry name" value="(Trans)glycosidases"/>
    <property type="match status" value="1"/>
</dbReference>
<name>A0A6I6L7J6_9SPHN</name>
<evidence type="ECO:0000259" key="13">
    <source>
        <dbReference type="Pfam" id="PF08533"/>
    </source>
</evidence>
<keyword evidence="6" id="KW-0862">Zinc</keyword>
<feature type="domain" description="Glycoside hydrolase family 42 N-terminal" evidence="11">
    <location>
        <begin position="5"/>
        <end position="393"/>
    </location>
</feature>
<dbReference type="Gene3D" id="3.20.20.80">
    <property type="entry name" value="Glycosidases"/>
    <property type="match status" value="1"/>
</dbReference>
<evidence type="ECO:0000256" key="1">
    <source>
        <dbReference type="ARBA" id="ARBA00001412"/>
    </source>
</evidence>
<evidence type="ECO:0000256" key="8">
    <source>
        <dbReference type="PIRNR" id="PIRNR001084"/>
    </source>
</evidence>
<dbReference type="EMBL" id="CP035733">
    <property type="protein sequence ID" value="QGY82300.1"/>
    <property type="molecule type" value="Genomic_DNA"/>
</dbReference>
<evidence type="ECO:0000256" key="6">
    <source>
        <dbReference type="ARBA" id="ARBA00022833"/>
    </source>
</evidence>
<feature type="binding site" evidence="10">
    <location>
        <position position="141"/>
    </location>
    <ligand>
        <name>substrate</name>
    </ligand>
</feature>
<dbReference type="GO" id="GO:0006012">
    <property type="term" value="P:galactose metabolic process"/>
    <property type="evidence" value="ECO:0007669"/>
    <property type="project" value="InterPro"/>
</dbReference>
<sequence>MLGVCYYPEHWPEQIWARDAQRMRDLGLTYVRIGEFAWGRLEKSEGQFTWEWMDRAIDTLGEAGLKVVLGTPTATPPKWLCEKYPDILPVDTHTGQRRDFGSRRHYDFSSETYLVQAERISAAMAQRYGSHLHVAGWQTDNELCCHDTTQSASPAARDAFRIWCAERYGTVEALNAAWGNVFWSMEYDSFDQIELPFFTVCETNPAHRLAFRRFASDQVVRFHDVMIAAIRAHAGEGQWVTHNIIPPATTGVDNAGLTRGLDFVSYDNYPLGFSDQLMARAPASDWQPFMRTGHPDLAALNFDSVRGLSKGAWWVMEQQPGPVNWAPHNPRPAPGMIRHWTLQAFAHGAACVAYFRWRQVPFAQEQMHAGLLRPDDQRAPAWPEVEQVVREMALLGDLSAVSEKAPVALLVDPASAWVDDIERQGAGYRYPAVVFQYYGALRALGLDVDILPAGDVPLDGYKLIVAPTLAMPDETTVGTLRASDGLLLFGPRSGAKTQEFSISDGLPPGPLREFVPVKVIAVETLRPDCTGGLHYQGEHFESGRWRETIEAGDTEIVATYEDGAPAAIRSGRSTYIATLTDDAFLKSVLVRLCAEANIPVTPLPPTLRLRRRGDLSFAFNLSDESTHAPASEDAEFVIGGRQIEPFGVAVWRSAAI</sequence>
<comment type="catalytic activity">
    <reaction evidence="1 8">
        <text>Hydrolysis of terminal non-reducing beta-D-galactose residues in beta-D-galactosides.</text>
        <dbReference type="EC" id="3.2.1.23"/>
    </reaction>
</comment>
<dbReference type="PANTHER" id="PTHR36447">
    <property type="entry name" value="BETA-GALACTOSIDASE GANA"/>
    <property type="match status" value="1"/>
</dbReference>
<dbReference type="SUPFAM" id="SSF52317">
    <property type="entry name" value="Class I glutamine amidotransferase-like"/>
    <property type="match status" value="1"/>
</dbReference>
<organism evidence="14 15">
    <name type="scientific">Sphingorhabdus lacus</name>
    <dbReference type="NCBI Taxonomy" id="392610"/>
    <lineage>
        <taxon>Bacteria</taxon>
        <taxon>Pseudomonadati</taxon>
        <taxon>Pseudomonadota</taxon>
        <taxon>Alphaproteobacteria</taxon>
        <taxon>Sphingomonadales</taxon>
        <taxon>Sphingomonadaceae</taxon>
        <taxon>Sphingorhabdus</taxon>
    </lineage>
</organism>
<keyword evidence="7 8" id="KW-0326">Glycosidase</keyword>
<dbReference type="InterPro" id="IPR003476">
    <property type="entry name" value="Glyco_hydro_42"/>
</dbReference>
<dbReference type="PANTHER" id="PTHR36447:SF2">
    <property type="entry name" value="BETA-GALACTOSIDASE YESZ"/>
    <property type="match status" value="1"/>
</dbReference>
<dbReference type="InterPro" id="IPR013738">
    <property type="entry name" value="Beta_galactosidase_Trimer"/>
</dbReference>
<evidence type="ECO:0000259" key="12">
    <source>
        <dbReference type="Pfam" id="PF08532"/>
    </source>
</evidence>
<dbReference type="KEGG" id="slaa:EUU25_12890"/>
<feature type="binding site" evidence="10">
    <location>
        <position position="325"/>
    </location>
    <ligand>
        <name>substrate</name>
    </ligand>
</feature>
<dbReference type="InterPro" id="IPR017853">
    <property type="entry name" value="GH"/>
</dbReference>
<dbReference type="SUPFAM" id="SSF51011">
    <property type="entry name" value="Glycosyl hydrolase domain"/>
    <property type="match status" value="1"/>
</dbReference>
<dbReference type="GO" id="GO:0046872">
    <property type="term" value="F:metal ion binding"/>
    <property type="evidence" value="ECO:0007669"/>
    <property type="project" value="UniProtKB-KW"/>
</dbReference>
<dbReference type="InterPro" id="IPR029062">
    <property type="entry name" value="Class_I_gatase-like"/>
</dbReference>
<keyword evidence="5 8" id="KW-0378">Hydrolase</keyword>
<dbReference type="Pfam" id="PF02449">
    <property type="entry name" value="Glyco_hydro_42"/>
    <property type="match status" value="1"/>
</dbReference>
<dbReference type="InterPro" id="IPR013739">
    <property type="entry name" value="Beta_galactosidase_C"/>
</dbReference>